<accession>A0A6V7TIX8</accession>
<feature type="region of interest" description="Disordered" evidence="1">
    <location>
        <begin position="255"/>
        <end position="285"/>
    </location>
</feature>
<dbReference type="OrthoDB" id="2157380at2759"/>
<protein>
    <submittedName>
        <fullName evidence="2">Uncharacterized protein</fullName>
    </submittedName>
</protein>
<dbReference type="AlphaFoldDB" id="A0A6V7TIX8"/>
<evidence type="ECO:0000313" key="3">
    <source>
        <dbReference type="Proteomes" id="UP000580250"/>
    </source>
</evidence>
<dbReference type="GO" id="GO:0005886">
    <property type="term" value="C:plasma membrane"/>
    <property type="evidence" value="ECO:0007669"/>
    <property type="project" value="TreeGrafter"/>
</dbReference>
<evidence type="ECO:0000313" key="2">
    <source>
        <dbReference type="EMBL" id="CAD2124015.1"/>
    </source>
</evidence>
<feature type="region of interest" description="Disordered" evidence="1">
    <location>
        <begin position="348"/>
        <end position="402"/>
    </location>
</feature>
<dbReference type="InterPro" id="IPR019332">
    <property type="entry name" value="OSCP1"/>
</dbReference>
<feature type="region of interest" description="Disordered" evidence="1">
    <location>
        <begin position="319"/>
        <end position="338"/>
    </location>
</feature>
<dbReference type="Proteomes" id="UP000580250">
    <property type="component" value="Unassembled WGS sequence"/>
</dbReference>
<feature type="compositionally biased region" description="Basic and acidic residues" evidence="1">
    <location>
        <begin position="370"/>
        <end position="386"/>
    </location>
</feature>
<comment type="caution">
    <text evidence="2">The sequence shown here is derived from an EMBL/GenBank/DDBJ whole genome shotgun (WGS) entry which is preliminary data.</text>
</comment>
<sequence>MSFQAMPFLYLNMGGEMAYILEQRLQAQNVGNEKSVKVLCDIVAVMLGNSFLDELFEPKEMMSRQGLRQFFEQIAHSSVMRLNEASMDKLFDLMIMAVKYQFLLCKEPSELVLVTMNHIDGMKAIFQSNQQILSHLNYANTLLMDHFGDTPLWQMAIIRSELLTFLLGARVKVSLMLREHKQMEDGRFVLFPEGEQIELPYNAVVPGSVRYVENGALVRSENFPVDEHFKVSPDSYQDRTMVRGTTLGQNMYKTNSETEQLKPSTSLTQKQKTSKQSQDIPQTLNTTSGDELGLLSMLIKNNDQPIDDFELVLFENEGGENNKNRKKENKTKNPTIGKKAALDKALNEMNLDKDKQKPLEKSPSTKGVKKGKDLLEMMDQTVEKKNLPPKRSGSAKRGGGKV</sequence>
<dbReference type="PANTHER" id="PTHR21439">
    <property type="entry name" value="OXIDORED-NITRO DOMAIN-CONTAINING PROTEIN"/>
    <property type="match status" value="1"/>
</dbReference>
<feature type="compositionally biased region" description="Low complexity" evidence="1">
    <location>
        <begin position="262"/>
        <end position="278"/>
    </location>
</feature>
<proteinExistence type="predicted"/>
<dbReference type="EMBL" id="CAJEWN010000002">
    <property type="protein sequence ID" value="CAD2124015.1"/>
    <property type="molecule type" value="Genomic_DNA"/>
</dbReference>
<evidence type="ECO:0000256" key="1">
    <source>
        <dbReference type="SAM" id="MobiDB-lite"/>
    </source>
</evidence>
<name>A0A6V7TIX8_MELEN</name>
<feature type="compositionally biased region" description="Basic and acidic residues" evidence="1">
    <location>
        <begin position="348"/>
        <end position="360"/>
    </location>
</feature>
<dbReference type="Pfam" id="PF10188">
    <property type="entry name" value="Oscp1"/>
    <property type="match status" value="1"/>
</dbReference>
<organism evidence="2 3">
    <name type="scientific">Meloidogyne enterolobii</name>
    <name type="common">Root-knot nematode worm</name>
    <name type="synonym">Meloidogyne mayaguensis</name>
    <dbReference type="NCBI Taxonomy" id="390850"/>
    <lineage>
        <taxon>Eukaryota</taxon>
        <taxon>Metazoa</taxon>
        <taxon>Ecdysozoa</taxon>
        <taxon>Nematoda</taxon>
        <taxon>Chromadorea</taxon>
        <taxon>Rhabditida</taxon>
        <taxon>Tylenchina</taxon>
        <taxon>Tylenchomorpha</taxon>
        <taxon>Tylenchoidea</taxon>
        <taxon>Meloidogynidae</taxon>
        <taxon>Meloidogyninae</taxon>
        <taxon>Meloidogyne</taxon>
    </lineage>
</organism>
<reference evidence="2 3" key="1">
    <citation type="submission" date="2020-08" db="EMBL/GenBank/DDBJ databases">
        <authorList>
            <person name="Koutsovoulos G."/>
            <person name="Danchin GJ E."/>
        </authorList>
    </citation>
    <scope>NUCLEOTIDE SEQUENCE [LARGE SCALE GENOMIC DNA]</scope>
</reference>
<dbReference type="GO" id="GO:0005737">
    <property type="term" value="C:cytoplasm"/>
    <property type="evidence" value="ECO:0007669"/>
    <property type="project" value="TreeGrafter"/>
</dbReference>
<dbReference type="PANTHER" id="PTHR21439:SF0">
    <property type="entry name" value="PROTEIN OSCP1"/>
    <property type="match status" value="1"/>
</dbReference>
<gene>
    <name evidence="2" type="ORF">MENT_LOCUS685</name>
</gene>